<protein>
    <submittedName>
        <fullName evidence="1">Uncharacterized protein</fullName>
    </submittedName>
</protein>
<dbReference type="STRING" id="1249627.D779_2942"/>
<dbReference type="OrthoDB" id="5763105at2"/>
<keyword evidence="2" id="KW-1185">Reference proteome</keyword>
<dbReference type="EMBL" id="AONC01000046">
    <property type="protein sequence ID" value="EXJ14128.1"/>
    <property type="molecule type" value="Genomic_DNA"/>
</dbReference>
<dbReference type="Proteomes" id="UP000019460">
    <property type="component" value="Unassembled WGS sequence"/>
</dbReference>
<dbReference type="eggNOG" id="ENOG5031Z2V">
    <property type="taxonomic scope" value="Bacteria"/>
</dbReference>
<sequence length="251" mass="28307">MSVQAGFGYAQARIQAHVSRLPSDADWDRLAGVRRFAAFLEESRSGPLRDWVKGLSAQSHVHVLESNLRLLARESVRETAGWVPRGWRPAVEWLEWLPWLAMIEHLLRDGEVPEWMSRDAFARHLLDDAGGFDSHALVAAGFLTEDGNPGDAGIGVHWFDRWRALSPESGASQGLDPLIELIRDHRRYFASAPPGTAWELRRSLRSALRMHLHLNPLRPAAVFSYLGMVLLDLERLRAELLERALFATEPA</sequence>
<proteinExistence type="predicted"/>
<dbReference type="RefSeq" id="WP_043755637.1">
    <property type="nucleotide sequence ID" value="NZ_AONC01000046.1"/>
</dbReference>
<name>W9V3N6_9GAMM</name>
<organism evidence="1 2">
    <name type="scientific">Imhoffiella purpurea</name>
    <dbReference type="NCBI Taxonomy" id="1249627"/>
    <lineage>
        <taxon>Bacteria</taxon>
        <taxon>Pseudomonadati</taxon>
        <taxon>Pseudomonadota</taxon>
        <taxon>Gammaproteobacteria</taxon>
        <taxon>Chromatiales</taxon>
        <taxon>Chromatiaceae</taxon>
        <taxon>Imhoffiella</taxon>
    </lineage>
</organism>
<accession>W9V3N6</accession>
<gene>
    <name evidence="1" type="ORF">D779_2942</name>
</gene>
<dbReference type="AlphaFoldDB" id="W9V3N6"/>
<evidence type="ECO:0000313" key="2">
    <source>
        <dbReference type="Proteomes" id="UP000019460"/>
    </source>
</evidence>
<reference evidence="1 2" key="1">
    <citation type="submission" date="2012-11" db="EMBL/GenBank/DDBJ databases">
        <title>Genome assembly of Thiorhodococcus sp. AK35.</title>
        <authorList>
            <person name="Nupur N."/>
            <person name="Khatri I."/>
            <person name="Subramanian S."/>
            <person name="Pinnaka A."/>
        </authorList>
    </citation>
    <scope>NUCLEOTIDE SEQUENCE [LARGE SCALE GENOMIC DNA]</scope>
    <source>
        <strain evidence="1 2">AK35</strain>
    </source>
</reference>
<comment type="caution">
    <text evidence="1">The sequence shown here is derived from an EMBL/GenBank/DDBJ whole genome shotgun (WGS) entry which is preliminary data.</text>
</comment>
<evidence type="ECO:0000313" key="1">
    <source>
        <dbReference type="EMBL" id="EXJ14128.1"/>
    </source>
</evidence>